<proteinExistence type="predicted"/>
<name>A0AAX4HKW5_9BACT</name>
<keyword evidence="4" id="KW-1185">Reference proteome</keyword>
<dbReference type="PANTHER" id="PTHR48051">
    <property type="match status" value="1"/>
</dbReference>
<dbReference type="PANTHER" id="PTHR48051:SF1">
    <property type="entry name" value="RAS SUPPRESSOR PROTEIN 1"/>
    <property type="match status" value="1"/>
</dbReference>
<keyword evidence="1" id="KW-0433">Leucine-rich repeat</keyword>
<dbReference type="Proteomes" id="UP001324634">
    <property type="component" value="Chromosome"/>
</dbReference>
<organism evidence="3 4">
    <name type="scientific">Peredibacter starrii</name>
    <dbReference type="NCBI Taxonomy" id="28202"/>
    <lineage>
        <taxon>Bacteria</taxon>
        <taxon>Pseudomonadati</taxon>
        <taxon>Bdellovibrionota</taxon>
        <taxon>Bacteriovoracia</taxon>
        <taxon>Bacteriovoracales</taxon>
        <taxon>Bacteriovoracaceae</taxon>
        <taxon>Peredibacter</taxon>
    </lineage>
</organism>
<dbReference type="InterPro" id="IPR001611">
    <property type="entry name" value="Leu-rich_rpt"/>
</dbReference>
<dbReference type="GO" id="GO:0005737">
    <property type="term" value="C:cytoplasm"/>
    <property type="evidence" value="ECO:0007669"/>
    <property type="project" value="TreeGrafter"/>
</dbReference>
<reference evidence="3 4" key="1">
    <citation type="submission" date="2023-11" db="EMBL/GenBank/DDBJ databases">
        <title>Peredibacter starrii A3.12.</title>
        <authorList>
            <person name="Mitchell R.J."/>
        </authorList>
    </citation>
    <scope>NUCLEOTIDE SEQUENCE [LARGE SCALE GENOMIC DNA]</scope>
    <source>
        <strain evidence="3 4">A3.12</strain>
    </source>
</reference>
<dbReference type="RefSeq" id="WP_321391546.1">
    <property type="nucleotide sequence ID" value="NZ_CP139487.1"/>
</dbReference>
<evidence type="ECO:0000313" key="4">
    <source>
        <dbReference type="Proteomes" id="UP001324634"/>
    </source>
</evidence>
<dbReference type="SUPFAM" id="SSF52047">
    <property type="entry name" value="RNI-like"/>
    <property type="match status" value="1"/>
</dbReference>
<evidence type="ECO:0000313" key="3">
    <source>
        <dbReference type="EMBL" id="WPU63913.1"/>
    </source>
</evidence>
<dbReference type="InterPro" id="IPR032675">
    <property type="entry name" value="LRR_dom_sf"/>
</dbReference>
<dbReference type="Gene3D" id="3.80.10.10">
    <property type="entry name" value="Ribonuclease Inhibitor"/>
    <property type="match status" value="1"/>
</dbReference>
<keyword evidence="2" id="KW-0677">Repeat</keyword>
<evidence type="ECO:0000256" key="2">
    <source>
        <dbReference type="ARBA" id="ARBA00022737"/>
    </source>
</evidence>
<dbReference type="KEGG" id="psti:SOO65_14555"/>
<dbReference type="Pfam" id="PF13855">
    <property type="entry name" value="LRR_8"/>
    <property type="match status" value="1"/>
</dbReference>
<evidence type="ECO:0000256" key="1">
    <source>
        <dbReference type="ARBA" id="ARBA00022614"/>
    </source>
</evidence>
<accession>A0AAX4HKW5</accession>
<gene>
    <name evidence="3" type="ORF">SOO65_14555</name>
</gene>
<dbReference type="AlphaFoldDB" id="A0AAX4HKW5"/>
<evidence type="ECO:0008006" key="5">
    <source>
        <dbReference type="Google" id="ProtNLM"/>
    </source>
</evidence>
<protein>
    <recommendedName>
        <fullName evidence="5">Leucine-rich repeat domain-containing protein</fullName>
    </recommendedName>
</protein>
<dbReference type="EMBL" id="CP139487">
    <property type="protein sequence ID" value="WPU63913.1"/>
    <property type="molecule type" value="Genomic_DNA"/>
</dbReference>
<sequence length="204" mass="23326">MKLYKTLSSATQAREDVTALKISIKGEQFPSELLDFPNLEELYLEGNCKEFPFEGITWERLKVLSIKWPSFTGDLSLLFRLPKLENLKIIDTPLKTFLLPLGHAAAPVKSLTIKDCGFKSLPEEIGMLGSLTEANFSGNNLSALPHGFLDLKLLKRLNLDHNQFKIFPDLIKKMPNLSHLSIDHNPFPEEEKERIQRIFHIWVN</sequence>
<dbReference type="InterPro" id="IPR050216">
    <property type="entry name" value="LRR_domain-containing"/>
</dbReference>